<dbReference type="RefSeq" id="WP_110756119.1">
    <property type="nucleotide sequence ID" value="NZ_PRLG01000003.1"/>
</dbReference>
<keyword evidence="3" id="KW-0309">Germination</keyword>
<evidence type="ECO:0000256" key="5">
    <source>
        <dbReference type="ARBA" id="ARBA00023136"/>
    </source>
</evidence>
<dbReference type="GO" id="GO:0009847">
    <property type="term" value="P:spore germination"/>
    <property type="evidence" value="ECO:0007669"/>
    <property type="project" value="InterPro"/>
</dbReference>
<dbReference type="Proteomes" id="UP000247459">
    <property type="component" value="Unassembled WGS sequence"/>
</dbReference>
<gene>
    <name evidence="11" type="ORF">PIL02S_00515</name>
</gene>
<dbReference type="AlphaFoldDB" id="A0A2W0CTT7"/>
<evidence type="ECO:0000256" key="6">
    <source>
        <dbReference type="ARBA" id="ARBA00023139"/>
    </source>
</evidence>
<dbReference type="InterPro" id="IPR057336">
    <property type="entry name" value="GerAC_N"/>
</dbReference>
<dbReference type="PANTHER" id="PTHR35789:SF1">
    <property type="entry name" value="SPORE GERMINATION PROTEIN B3"/>
    <property type="match status" value="1"/>
</dbReference>
<feature type="domain" description="Spore germination protein N-terminal" evidence="10">
    <location>
        <begin position="23"/>
        <end position="197"/>
    </location>
</feature>
<dbReference type="PROSITE" id="PS51257">
    <property type="entry name" value="PROKAR_LIPOPROTEIN"/>
    <property type="match status" value="1"/>
</dbReference>
<accession>A0A2W0CTT7</accession>
<dbReference type="GO" id="GO:0016020">
    <property type="term" value="C:membrane"/>
    <property type="evidence" value="ECO:0007669"/>
    <property type="project" value="UniProtKB-SubCell"/>
</dbReference>
<keyword evidence="4 8" id="KW-0732">Signal</keyword>
<feature type="chain" id="PRO_5039620613" evidence="8">
    <location>
        <begin position="21"/>
        <end position="404"/>
    </location>
</feature>
<name>A0A2W0CTT7_9BACL</name>
<keyword evidence="5" id="KW-0472">Membrane</keyword>
<sequence length="404" mass="44804">MIRCFLCVMILCLGVFIAGCGNRTELNDLGIATATGFDRKDGKWDITYQIIVPPASSSTGSSGGSQASVTTFSSQGKTIRETVAKSSVENPKKLYFAHTNVMLIGQEAAKYGIAEIMDDYYRNVSARETVKVIIADGEARDYLKKLVPPEKQPGRALSEILERNNERGSFYPVMNLHEVALKITSDSGAAGIPIITVKGQNPGKLESIDIFKQTTTPSKLRLEGLSVFNKDKEIGVLNQKESIGVSWLTDRINRTNLSYAGEHGEFNSFFVRKAKVKVIPIKSGAHYSVQVSAKVEAELDESTTKKDIVSTDNNKEMQDQAEQLIKSQMLLGWNASQRLHADMLGLANKIHQRHPKDWRAMEKDWPQVLAQMDINIDVDVSLKRVGLLQDSFSRLLQKESVGEH</sequence>
<evidence type="ECO:0000259" key="9">
    <source>
        <dbReference type="Pfam" id="PF05504"/>
    </source>
</evidence>
<evidence type="ECO:0000259" key="10">
    <source>
        <dbReference type="Pfam" id="PF25198"/>
    </source>
</evidence>
<dbReference type="InterPro" id="IPR008844">
    <property type="entry name" value="Spore_GerAC-like"/>
</dbReference>
<protein>
    <submittedName>
        <fullName evidence="11">Germination protein GerC</fullName>
    </submittedName>
</protein>
<dbReference type="InterPro" id="IPR046953">
    <property type="entry name" value="Spore_GerAC-like_C"/>
</dbReference>
<evidence type="ECO:0000256" key="2">
    <source>
        <dbReference type="ARBA" id="ARBA00007886"/>
    </source>
</evidence>
<evidence type="ECO:0000256" key="1">
    <source>
        <dbReference type="ARBA" id="ARBA00004635"/>
    </source>
</evidence>
<dbReference type="PANTHER" id="PTHR35789">
    <property type="entry name" value="SPORE GERMINATION PROTEIN B3"/>
    <property type="match status" value="1"/>
</dbReference>
<comment type="subcellular location">
    <subcellularLocation>
        <location evidence="1">Membrane</location>
        <topology evidence="1">Lipid-anchor</topology>
    </subcellularLocation>
</comment>
<dbReference type="Gene3D" id="6.20.190.10">
    <property type="entry name" value="Nutrient germinant receptor protein C, domain 1"/>
    <property type="match status" value="1"/>
</dbReference>
<evidence type="ECO:0000256" key="4">
    <source>
        <dbReference type="ARBA" id="ARBA00022729"/>
    </source>
</evidence>
<dbReference type="Pfam" id="PF05504">
    <property type="entry name" value="Spore_GerAC"/>
    <property type="match status" value="1"/>
</dbReference>
<keyword evidence="7" id="KW-0449">Lipoprotein</keyword>
<proteinExistence type="inferred from homology"/>
<dbReference type="Pfam" id="PF25198">
    <property type="entry name" value="Spore_GerAC_N"/>
    <property type="match status" value="1"/>
</dbReference>
<dbReference type="NCBIfam" id="TIGR02887">
    <property type="entry name" value="spore_ger_x_C"/>
    <property type="match status" value="1"/>
</dbReference>
<evidence type="ECO:0000313" key="12">
    <source>
        <dbReference type="Proteomes" id="UP000247459"/>
    </source>
</evidence>
<feature type="domain" description="Spore germination GerAC-like C-terminal" evidence="9">
    <location>
        <begin position="223"/>
        <end position="386"/>
    </location>
</feature>
<organism evidence="11 12">
    <name type="scientific">Paenibacillus illinoisensis</name>
    <dbReference type="NCBI Taxonomy" id="59845"/>
    <lineage>
        <taxon>Bacteria</taxon>
        <taxon>Bacillati</taxon>
        <taxon>Bacillota</taxon>
        <taxon>Bacilli</taxon>
        <taxon>Bacillales</taxon>
        <taxon>Paenibacillaceae</taxon>
        <taxon>Paenibacillus</taxon>
    </lineage>
</organism>
<evidence type="ECO:0000256" key="8">
    <source>
        <dbReference type="SAM" id="SignalP"/>
    </source>
</evidence>
<feature type="signal peptide" evidence="8">
    <location>
        <begin position="1"/>
        <end position="20"/>
    </location>
</feature>
<evidence type="ECO:0000313" key="11">
    <source>
        <dbReference type="EMBL" id="PYY30968.1"/>
    </source>
</evidence>
<comment type="similarity">
    <text evidence="2">Belongs to the GerABKC lipoprotein family.</text>
</comment>
<evidence type="ECO:0000256" key="7">
    <source>
        <dbReference type="ARBA" id="ARBA00023288"/>
    </source>
</evidence>
<dbReference type="OrthoDB" id="9816067at2"/>
<dbReference type="Gene3D" id="3.30.300.210">
    <property type="entry name" value="Nutrient germinant receptor protein C, domain 3"/>
    <property type="match status" value="1"/>
</dbReference>
<evidence type="ECO:0000256" key="3">
    <source>
        <dbReference type="ARBA" id="ARBA00022544"/>
    </source>
</evidence>
<keyword evidence="6" id="KW-0564">Palmitate</keyword>
<comment type="caution">
    <text evidence="11">The sequence shown here is derived from an EMBL/GenBank/DDBJ whole genome shotgun (WGS) entry which is preliminary data.</text>
</comment>
<dbReference type="InterPro" id="IPR038501">
    <property type="entry name" value="Spore_GerAC_C_sf"/>
</dbReference>
<reference evidence="11 12" key="1">
    <citation type="submission" date="2018-01" db="EMBL/GenBank/DDBJ databases">
        <title>Genome sequence of the PGP bacterium Paenibacillus illinoisensis E3.</title>
        <authorList>
            <person name="Rolli E."/>
            <person name="Marasco R."/>
            <person name="Bessem C."/>
            <person name="Michoud G."/>
            <person name="Gaiarsa S."/>
            <person name="Borin S."/>
            <person name="Daffonchio D."/>
        </authorList>
    </citation>
    <scope>NUCLEOTIDE SEQUENCE [LARGE SCALE GENOMIC DNA]</scope>
    <source>
        <strain evidence="11 12">E3</strain>
    </source>
</reference>
<dbReference type="EMBL" id="PRLG01000003">
    <property type="protein sequence ID" value="PYY30968.1"/>
    <property type="molecule type" value="Genomic_DNA"/>
</dbReference>